<dbReference type="Gene3D" id="1.10.10.790">
    <property type="entry name" value="Surp module"/>
    <property type="match status" value="1"/>
</dbReference>
<evidence type="ECO:0000313" key="7">
    <source>
        <dbReference type="EMBL" id="KAH9494332.1"/>
    </source>
</evidence>
<dbReference type="PROSITE" id="PS50102">
    <property type="entry name" value="RRM"/>
    <property type="match status" value="1"/>
</dbReference>
<feature type="compositionally biased region" description="Basic residues" evidence="3">
    <location>
        <begin position="486"/>
        <end position="496"/>
    </location>
</feature>
<keyword evidence="1 2" id="KW-0694">RNA-binding</keyword>
<dbReference type="InterPro" id="IPR000504">
    <property type="entry name" value="RRM_dom"/>
</dbReference>
<dbReference type="SUPFAM" id="SSF48464">
    <property type="entry name" value="ENTH/VHS domain"/>
    <property type="match status" value="1"/>
</dbReference>
<dbReference type="InterPro" id="IPR047488">
    <property type="entry name" value="SR140_cwf21"/>
</dbReference>
<dbReference type="CDD" id="cd21370">
    <property type="entry name" value="cwf21_SR140"/>
    <property type="match status" value="1"/>
</dbReference>
<feature type="compositionally biased region" description="Basic and acidic residues" evidence="3">
    <location>
        <begin position="71"/>
        <end position="97"/>
    </location>
</feature>
<gene>
    <name evidence="7" type="primary">U2SURP</name>
    <name evidence="7" type="ORF">DERF_015024</name>
</gene>
<dbReference type="InterPro" id="IPR051485">
    <property type="entry name" value="SR-CTD_assoc_factor"/>
</dbReference>
<feature type="domain" description="CID" evidence="6">
    <location>
        <begin position="511"/>
        <end position="656"/>
    </location>
</feature>
<dbReference type="SUPFAM" id="SSF109905">
    <property type="entry name" value="Surp module (SWAP domain)"/>
    <property type="match status" value="1"/>
</dbReference>
<dbReference type="PROSITE" id="PS51391">
    <property type="entry name" value="CID"/>
    <property type="match status" value="1"/>
</dbReference>
<sequence length="933" mass="107064">MMKSFSLNPKKKKDIEKQKKLAEEEACAEVYEEFVATFETPKSQSKLFVRGTVINPNSGQELSAQNSGKFYKPEKLEEFERKKSQPHESKNKHDSDKKSHHHSSTSSSHTSIHDKPKKGNGKKKSNLEIFKEELKMLQEEREERFRQRNNGKESSKTSNQSYKSHDDDLDTSNCGNSSSTKKTGSHDTGDPNTTNIYLGNLNPKMTETQLCDIFGRYGPLASVKIMWPRIEEERIRNRNCGFVAFMCRKDGERALKALNGKTFMDYEMRLGWGKAVPIPPTPIYIPTALHDLIMPPPLSGLPFNAQIQDEKDKELLKSYGNDPQKLFHENPEAFYDLLSRTVVKVTIPQDRNLLCLIHRVVEFVVREGPPFEALLMNRELTNPQYSFLFENQSAAHVYYRWRLYSVLQGEHPSRWRTEEFRMFDGGSFWRPPPINLFQQGMPEELLPNEDELDNNFDDRRSTSSSDSSDSYHRHRHRDRENGSSKKSTKYKKRRHKESSSKSTSSSKSHQLSSKEREKFEDMLRALSPQRSKIGDMMVFCIEHADSWEEIVECITDSLCISETPLYKKIARLFLMSDILHNCSVKVSNVSNYRRGFQSKLQNIFQSFHQAYNQIEARLKAEQFKQRVMNCFRAWEDSAIYSSDFLIKLQNIFLGLAKPSSSSAAVSNPTMLKNKELASKSSFLMLNKATNADDIDGEPIIDADLDGIEMTSTNVADNQKSMEDPFKNKFKASKWETVDPDDQELPPSISQTKISSKWNKNLQDIYAADELIDDDNDVGNADQDMDDIDDDIDGKPLEDDDFMEKLVKNDKNKNTTTNSETSMLPREVLRDIELKVVKFQDELETNVRSGKKLLDLYETTSQLVEKYRSDLMKKALEANQPLSSSSSSLDRARQKSRSRSRSPTTKSSSSLRYYSSSLSSIATTTSSTSSKRRR</sequence>
<feature type="compositionally biased region" description="Polar residues" evidence="3">
    <location>
        <begin position="55"/>
        <end position="68"/>
    </location>
</feature>
<dbReference type="GO" id="GO:0003723">
    <property type="term" value="F:RNA binding"/>
    <property type="evidence" value="ECO:0007669"/>
    <property type="project" value="UniProtKB-UniRule"/>
</dbReference>
<dbReference type="Gene3D" id="1.25.40.90">
    <property type="match status" value="1"/>
</dbReference>
<dbReference type="PANTHER" id="PTHR23140">
    <property type="entry name" value="RNA PROCESSING PROTEIN LD23810P"/>
    <property type="match status" value="1"/>
</dbReference>
<feature type="region of interest" description="Disordered" evidence="3">
    <location>
        <begin position="140"/>
        <end position="195"/>
    </location>
</feature>
<organism evidence="7 8">
    <name type="scientific">Dermatophagoides farinae</name>
    <name type="common">American house dust mite</name>
    <dbReference type="NCBI Taxonomy" id="6954"/>
    <lineage>
        <taxon>Eukaryota</taxon>
        <taxon>Metazoa</taxon>
        <taxon>Ecdysozoa</taxon>
        <taxon>Arthropoda</taxon>
        <taxon>Chelicerata</taxon>
        <taxon>Arachnida</taxon>
        <taxon>Acari</taxon>
        <taxon>Acariformes</taxon>
        <taxon>Sarcoptiformes</taxon>
        <taxon>Astigmata</taxon>
        <taxon>Psoroptidia</taxon>
        <taxon>Analgoidea</taxon>
        <taxon>Pyroglyphidae</taxon>
        <taxon>Dermatophagoidinae</taxon>
        <taxon>Dermatophagoides</taxon>
    </lineage>
</organism>
<keyword evidence="8" id="KW-1185">Reference proteome</keyword>
<feature type="region of interest" description="Disordered" evidence="3">
    <location>
        <begin position="877"/>
        <end position="933"/>
    </location>
</feature>
<dbReference type="AlphaFoldDB" id="A0A922HNG6"/>
<dbReference type="InterPro" id="IPR035009">
    <property type="entry name" value="SR140_RRM"/>
</dbReference>
<comment type="caution">
    <text evidence="7">The sequence shown here is derived from an EMBL/GenBank/DDBJ whole genome shotgun (WGS) entry which is preliminary data.</text>
</comment>
<evidence type="ECO:0000259" key="5">
    <source>
        <dbReference type="PROSITE" id="PS50128"/>
    </source>
</evidence>
<evidence type="ECO:0000256" key="2">
    <source>
        <dbReference type="PROSITE-ProRule" id="PRU00176"/>
    </source>
</evidence>
<dbReference type="PROSITE" id="PS50128">
    <property type="entry name" value="SURP"/>
    <property type="match status" value="1"/>
</dbReference>
<evidence type="ECO:0000256" key="3">
    <source>
        <dbReference type="SAM" id="MobiDB-lite"/>
    </source>
</evidence>
<dbReference type="SMART" id="SM00360">
    <property type="entry name" value="RRM"/>
    <property type="match status" value="1"/>
</dbReference>
<dbReference type="InterPro" id="IPR035967">
    <property type="entry name" value="SWAP/Surp_sf"/>
</dbReference>
<dbReference type="Pfam" id="PF01805">
    <property type="entry name" value="Surp"/>
    <property type="match status" value="1"/>
</dbReference>
<dbReference type="SMART" id="SM00582">
    <property type="entry name" value="RPR"/>
    <property type="match status" value="1"/>
</dbReference>
<dbReference type="InterPro" id="IPR035979">
    <property type="entry name" value="RBD_domain_sf"/>
</dbReference>
<dbReference type="GO" id="GO:0006396">
    <property type="term" value="P:RNA processing"/>
    <property type="evidence" value="ECO:0007669"/>
    <property type="project" value="InterPro"/>
</dbReference>
<dbReference type="InterPro" id="IPR008942">
    <property type="entry name" value="ENTH_VHS"/>
</dbReference>
<name>A0A922HNG6_DERFA</name>
<dbReference type="SMART" id="SM00648">
    <property type="entry name" value="SWAP"/>
    <property type="match status" value="1"/>
</dbReference>
<feature type="compositionally biased region" description="Basic and acidic residues" evidence="3">
    <location>
        <begin position="140"/>
        <end position="155"/>
    </location>
</feature>
<feature type="compositionally biased region" description="Basic and acidic residues" evidence="3">
    <location>
        <begin position="13"/>
        <end position="22"/>
    </location>
</feature>
<proteinExistence type="predicted"/>
<dbReference type="FunFam" id="3.30.70.330:FF:000177">
    <property type="entry name" value="U2 snRNP-associated SURP motif-containing protein-like isoform X2"/>
    <property type="match status" value="1"/>
</dbReference>
<protein>
    <submittedName>
        <fullName evidence="7">U2 snRNP-associated SURP domain-containing protein</fullName>
    </submittedName>
</protein>
<feature type="domain" description="SURP motif" evidence="5">
    <location>
        <begin position="356"/>
        <end position="399"/>
    </location>
</feature>
<feature type="compositionally biased region" description="Basic residues" evidence="3">
    <location>
        <begin position="115"/>
        <end position="124"/>
    </location>
</feature>
<dbReference type="SUPFAM" id="SSF54928">
    <property type="entry name" value="RNA-binding domain, RBD"/>
    <property type="match status" value="1"/>
</dbReference>
<evidence type="ECO:0000259" key="4">
    <source>
        <dbReference type="PROSITE" id="PS50102"/>
    </source>
</evidence>
<dbReference type="Pfam" id="PF04818">
    <property type="entry name" value="CID"/>
    <property type="match status" value="1"/>
</dbReference>
<feature type="compositionally biased region" description="Low complexity" evidence="3">
    <location>
        <begin position="900"/>
        <end position="933"/>
    </location>
</feature>
<dbReference type="InterPro" id="IPR006569">
    <property type="entry name" value="CID_dom"/>
</dbReference>
<feature type="region of interest" description="Disordered" evidence="3">
    <location>
        <begin position="55"/>
        <end position="127"/>
    </location>
</feature>
<dbReference type="GO" id="GO:0005634">
    <property type="term" value="C:nucleus"/>
    <property type="evidence" value="ECO:0007669"/>
    <property type="project" value="TreeGrafter"/>
</dbReference>
<reference evidence="7" key="2">
    <citation type="journal article" date="2022" name="Res Sq">
        <title>Comparative Genomics Reveals Insights into the Divergent Evolution of Astigmatic Mites and Household Pest Adaptations.</title>
        <authorList>
            <person name="Xiong Q."/>
            <person name="Wan A.T.-Y."/>
            <person name="Liu X.-Y."/>
            <person name="Fung C.S.-H."/>
            <person name="Xiao X."/>
            <person name="Malainual N."/>
            <person name="Hou J."/>
            <person name="Wang L."/>
            <person name="Wang M."/>
            <person name="Yang K."/>
            <person name="Cui Y."/>
            <person name="Leung E."/>
            <person name="Nong W."/>
            <person name="Shin S.-K."/>
            <person name="Au S."/>
            <person name="Jeong K.Y."/>
            <person name="Chew F.T."/>
            <person name="Hui J."/>
            <person name="Leung T.F."/>
            <person name="Tungtrongchitr A."/>
            <person name="Zhong N."/>
            <person name="Liu Z."/>
            <person name="Tsui S."/>
        </authorList>
    </citation>
    <scope>NUCLEOTIDE SEQUENCE</scope>
    <source>
        <strain evidence="7">Derf</strain>
        <tissue evidence="7">Whole organism</tissue>
    </source>
</reference>
<feature type="domain" description="RRM" evidence="4">
    <location>
        <begin position="194"/>
        <end position="275"/>
    </location>
</feature>
<feature type="compositionally biased region" description="Low complexity" evidence="3">
    <location>
        <begin position="500"/>
        <end position="511"/>
    </location>
</feature>
<dbReference type="PANTHER" id="PTHR23140:SF0">
    <property type="entry name" value="U2 SNRNP-ASSOCIATED SURP MOTIF-CONTAINING PROTEIN"/>
    <property type="match status" value="1"/>
</dbReference>
<evidence type="ECO:0000259" key="6">
    <source>
        <dbReference type="PROSITE" id="PS51391"/>
    </source>
</evidence>
<dbReference type="InterPro" id="IPR000061">
    <property type="entry name" value="Surp"/>
</dbReference>
<dbReference type="Gene3D" id="3.30.70.330">
    <property type="match status" value="1"/>
</dbReference>
<dbReference type="CDD" id="cd12223">
    <property type="entry name" value="RRM_SR140"/>
    <property type="match status" value="1"/>
</dbReference>
<feature type="region of interest" description="Disordered" evidence="3">
    <location>
        <begin position="447"/>
        <end position="518"/>
    </location>
</feature>
<evidence type="ECO:0000313" key="8">
    <source>
        <dbReference type="Proteomes" id="UP000790347"/>
    </source>
</evidence>
<dbReference type="InterPro" id="IPR012677">
    <property type="entry name" value="Nucleotide-bd_a/b_plait_sf"/>
</dbReference>
<dbReference type="EMBL" id="ASGP02000008">
    <property type="protein sequence ID" value="KAH9494332.1"/>
    <property type="molecule type" value="Genomic_DNA"/>
</dbReference>
<accession>A0A922HNG6</accession>
<reference evidence="7" key="1">
    <citation type="submission" date="2013-05" db="EMBL/GenBank/DDBJ databases">
        <authorList>
            <person name="Yim A.K.Y."/>
            <person name="Chan T.F."/>
            <person name="Ji K.M."/>
            <person name="Liu X.Y."/>
            <person name="Zhou J.W."/>
            <person name="Li R.Q."/>
            <person name="Yang K.Y."/>
            <person name="Li J."/>
            <person name="Li M."/>
            <person name="Law P.T.W."/>
            <person name="Wu Y.L."/>
            <person name="Cai Z.L."/>
            <person name="Qin H."/>
            <person name="Bao Y."/>
            <person name="Leung R.K.K."/>
            <person name="Ng P.K.S."/>
            <person name="Zou J."/>
            <person name="Zhong X.J."/>
            <person name="Ran P.X."/>
            <person name="Zhong N.S."/>
            <person name="Liu Z.G."/>
            <person name="Tsui S.K.W."/>
        </authorList>
    </citation>
    <scope>NUCLEOTIDE SEQUENCE</scope>
    <source>
        <strain evidence="7">Derf</strain>
        <tissue evidence="7">Whole organism</tissue>
    </source>
</reference>
<evidence type="ECO:0000256" key="1">
    <source>
        <dbReference type="ARBA" id="ARBA00022884"/>
    </source>
</evidence>
<dbReference type="Proteomes" id="UP000790347">
    <property type="component" value="Unassembled WGS sequence"/>
</dbReference>
<feature type="region of interest" description="Disordered" evidence="3">
    <location>
        <begin position="1"/>
        <end position="22"/>
    </location>
</feature>
<feature type="compositionally biased region" description="Polar residues" evidence="3">
    <location>
        <begin position="171"/>
        <end position="182"/>
    </location>
</feature>
<dbReference type="Pfam" id="PF00076">
    <property type="entry name" value="RRM_1"/>
    <property type="match status" value="1"/>
</dbReference>